<feature type="region of interest" description="Disordered" evidence="1">
    <location>
        <begin position="111"/>
        <end position="143"/>
    </location>
</feature>
<keyword evidence="3" id="KW-1185">Reference proteome</keyword>
<dbReference type="AlphaFoldDB" id="A0AAQ3L2N6"/>
<dbReference type="PANTHER" id="PTHR38386:SF6">
    <property type="entry name" value="OS05G0426900 PROTEIN"/>
    <property type="match status" value="1"/>
</dbReference>
<feature type="compositionally biased region" description="Basic and acidic residues" evidence="1">
    <location>
        <begin position="38"/>
        <end position="68"/>
    </location>
</feature>
<feature type="compositionally biased region" description="Acidic residues" evidence="1">
    <location>
        <begin position="118"/>
        <end position="127"/>
    </location>
</feature>
<feature type="compositionally biased region" description="Low complexity" evidence="1">
    <location>
        <begin position="73"/>
        <end position="86"/>
    </location>
</feature>
<gene>
    <name evidence="2" type="ORF">Cni_G26695</name>
</gene>
<sequence>MNGYSKMGASTDFFIATKSRSIDFPDPPKPSLPTQGPRHKELAAGPAAHDDRLSWRPHNKEEDGRERFGVTLSRSSSSASQRFASGSTALQAAVKRAFSMRKSSSVREGYWRIHDSTGDEDGDEGVVDEEHQHQQQVRYSSKKKKGKLIRACKRIFSF</sequence>
<feature type="region of interest" description="Disordered" evidence="1">
    <location>
        <begin position="18"/>
        <end position="86"/>
    </location>
</feature>
<reference evidence="2 3" key="1">
    <citation type="submission" date="2023-10" db="EMBL/GenBank/DDBJ databases">
        <title>Chromosome-scale genome assembly provides insights into flower coloration mechanisms of Canna indica.</title>
        <authorList>
            <person name="Li C."/>
        </authorList>
    </citation>
    <scope>NUCLEOTIDE SEQUENCE [LARGE SCALE GENOMIC DNA]</scope>
    <source>
        <tissue evidence="2">Flower</tissue>
    </source>
</reference>
<dbReference type="Proteomes" id="UP001327560">
    <property type="component" value="Chromosome 8"/>
</dbReference>
<dbReference type="EMBL" id="CP136897">
    <property type="protein sequence ID" value="WOL17902.1"/>
    <property type="molecule type" value="Genomic_DNA"/>
</dbReference>
<organism evidence="2 3">
    <name type="scientific">Canna indica</name>
    <name type="common">Indian-shot</name>
    <dbReference type="NCBI Taxonomy" id="4628"/>
    <lineage>
        <taxon>Eukaryota</taxon>
        <taxon>Viridiplantae</taxon>
        <taxon>Streptophyta</taxon>
        <taxon>Embryophyta</taxon>
        <taxon>Tracheophyta</taxon>
        <taxon>Spermatophyta</taxon>
        <taxon>Magnoliopsida</taxon>
        <taxon>Liliopsida</taxon>
        <taxon>Zingiberales</taxon>
        <taxon>Cannaceae</taxon>
        <taxon>Canna</taxon>
    </lineage>
</organism>
<name>A0AAQ3L2N6_9LILI</name>
<dbReference type="PANTHER" id="PTHR38386">
    <property type="entry name" value="OS05G0426900 PROTEIN"/>
    <property type="match status" value="1"/>
</dbReference>
<evidence type="ECO:0000313" key="2">
    <source>
        <dbReference type="EMBL" id="WOL17902.1"/>
    </source>
</evidence>
<protein>
    <submittedName>
        <fullName evidence="2">Uncharacterized protein</fullName>
    </submittedName>
</protein>
<evidence type="ECO:0000313" key="3">
    <source>
        <dbReference type="Proteomes" id="UP001327560"/>
    </source>
</evidence>
<accession>A0AAQ3L2N6</accession>
<proteinExistence type="predicted"/>
<evidence type="ECO:0000256" key="1">
    <source>
        <dbReference type="SAM" id="MobiDB-lite"/>
    </source>
</evidence>